<gene>
    <name evidence="2" type="ORF">RND71_027693</name>
</gene>
<organism evidence="2 3">
    <name type="scientific">Anisodus tanguticus</name>
    <dbReference type="NCBI Taxonomy" id="243964"/>
    <lineage>
        <taxon>Eukaryota</taxon>
        <taxon>Viridiplantae</taxon>
        <taxon>Streptophyta</taxon>
        <taxon>Embryophyta</taxon>
        <taxon>Tracheophyta</taxon>
        <taxon>Spermatophyta</taxon>
        <taxon>Magnoliopsida</taxon>
        <taxon>eudicotyledons</taxon>
        <taxon>Gunneridae</taxon>
        <taxon>Pentapetalae</taxon>
        <taxon>asterids</taxon>
        <taxon>lamiids</taxon>
        <taxon>Solanales</taxon>
        <taxon>Solanaceae</taxon>
        <taxon>Solanoideae</taxon>
        <taxon>Hyoscyameae</taxon>
        <taxon>Anisodus</taxon>
    </lineage>
</organism>
<evidence type="ECO:0000313" key="2">
    <source>
        <dbReference type="EMBL" id="KAK4352175.1"/>
    </source>
</evidence>
<name>A0AAE1RH39_9SOLA</name>
<protein>
    <recommendedName>
        <fullName evidence="1">HAT C-terminal dimerisation domain-containing protein</fullName>
    </recommendedName>
</protein>
<sequence>MARDVLNIQASSTASESVFSTRKFQIGEHRHSLTGDNLEIAVLFKDWIRARRRRCGQRRR</sequence>
<evidence type="ECO:0000313" key="3">
    <source>
        <dbReference type="Proteomes" id="UP001291623"/>
    </source>
</evidence>
<dbReference type="GO" id="GO:0046983">
    <property type="term" value="F:protein dimerization activity"/>
    <property type="evidence" value="ECO:0007669"/>
    <property type="project" value="InterPro"/>
</dbReference>
<evidence type="ECO:0000259" key="1">
    <source>
        <dbReference type="Pfam" id="PF05699"/>
    </source>
</evidence>
<dbReference type="InterPro" id="IPR012337">
    <property type="entry name" value="RNaseH-like_sf"/>
</dbReference>
<dbReference type="Proteomes" id="UP001291623">
    <property type="component" value="Unassembled WGS sequence"/>
</dbReference>
<dbReference type="AlphaFoldDB" id="A0AAE1RH39"/>
<reference evidence="2" key="1">
    <citation type="submission" date="2023-12" db="EMBL/GenBank/DDBJ databases">
        <title>Genome assembly of Anisodus tanguticus.</title>
        <authorList>
            <person name="Wang Y.-J."/>
        </authorList>
    </citation>
    <scope>NUCLEOTIDE SEQUENCE</scope>
    <source>
        <strain evidence="2">KB-2021</strain>
        <tissue evidence="2">Leaf</tissue>
    </source>
</reference>
<accession>A0AAE1RH39</accession>
<dbReference type="EMBL" id="JAVYJV010000015">
    <property type="protein sequence ID" value="KAK4352175.1"/>
    <property type="molecule type" value="Genomic_DNA"/>
</dbReference>
<feature type="domain" description="HAT C-terminal dimerisation" evidence="1">
    <location>
        <begin position="1"/>
        <end position="48"/>
    </location>
</feature>
<proteinExistence type="predicted"/>
<keyword evidence="3" id="KW-1185">Reference proteome</keyword>
<dbReference type="Pfam" id="PF05699">
    <property type="entry name" value="Dimer_Tnp_hAT"/>
    <property type="match status" value="1"/>
</dbReference>
<dbReference type="InterPro" id="IPR008906">
    <property type="entry name" value="HATC_C_dom"/>
</dbReference>
<dbReference type="SUPFAM" id="SSF53098">
    <property type="entry name" value="Ribonuclease H-like"/>
    <property type="match status" value="1"/>
</dbReference>
<comment type="caution">
    <text evidence="2">The sequence shown here is derived from an EMBL/GenBank/DDBJ whole genome shotgun (WGS) entry which is preliminary data.</text>
</comment>